<sequence length="397" mass="42399">MHYPHIVAPTSISRIRSLDGLRGVAAVGVLLGHARLVYMQNDPKPWVYMPGVRHLLDALGAWGATAVWLFFVLSGFVLALSFRNSPRTDYGVYVLRRLARLYLPVWGAVLLALVSMLFISRDVDGLGTWVGAHPPTPTPWGVIADLTLLSGTGSNVTPLWSLRWEIFFSLLLIAYIAAARSIRPGILLAVCAMLSTVGGIYENALLLYMPMFGIGVGFAFAWPTIERWATALRERLSPLLGGALAVAALVAVMGAQLAPNLLPKLGVTSSIALPAMTTLTRLVSVSLIVVLVGTSVTIGRAFSSRMILWLGMISFSLYLTHETVLLGFVYSTAANPVALAGAVALCFPVAWLFYRAVEKPAHAFAKRIGARPADTTAPTYATAPGAGAESPPPGPKP</sequence>
<keyword evidence="5" id="KW-1185">Reference proteome</keyword>
<gene>
    <name evidence="4" type="ORF">F6A08_06110</name>
</gene>
<keyword evidence="2" id="KW-0812">Transmembrane</keyword>
<feature type="transmembrane region" description="Helical" evidence="2">
    <location>
        <begin position="21"/>
        <end position="39"/>
    </location>
</feature>
<protein>
    <submittedName>
        <fullName evidence="4">Acyltransferase</fullName>
    </submittedName>
</protein>
<feature type="transmembrane region" description="Helical" evidence="2">
    <location>
        <begin position="237"/>
        <end position="258"/>
    </location>
</feature>
<dbReference type="GO" id="GO:0016746">
    <property type="term" value="F:acyltransferase activity"/>
    <property type="evidence" value="ECO:0007669"/>
    <property type="project" value="UniProtKB-KW"/>
</dbReference>
<evidence type="ECO:0000256" key="2">
    <source>
        <dbReference type="SAM" id="Phobius"/>
    </source>
</evidence>
<keyword evidence="4" id="KW-0808">Transferase</keyword>
<comment type="caution">
    <text evidence="4">The sequence shown here is derived from an EMBL/GenBank/DDBJ whole genome shotgun (WGS) entry which is preliminary data.</text>
</comment>
<dbReference type="InterPro" id="IPR050879">
    <property type="entry name" value="Acyltransferase_3"/>
</dbReference>
<keyword evidence="2" id="KW-1133">Transmembrane helix</keyword>
<feature type="transmembrane region" description="Helical" evidence="2">
    <location>
        <begin position="59"/>
        <end position="80"/>
    </location>
</feature>
<dbReference type="InterPro" id="IPR002656">
    <property type="entry name" value="Acyl_transf_3_dom"/>
</dbReference>
<dbReference type="Pfam" id="PF01757">
    <property type="entry name" value="Acyl_transf_3"/>
    <property type="match status" value="1"/>
</dbReference>
<organism evidence="4 5">
    <name type="scientific">Microbacterium algeriense</name>
    <dbReference type="NCBI Taxonomy" id="2615184"/>
    <lineage>
        <taxon>Bacteria</taxon>
        <taxon>Bacillati</taxon>
        <taxon>Actinomycetota</taxon>
        <taxon>Actinomycetes</taxon>
        <taxon>Micrococcales</taxon>
        <taxon>Microbacteriaceae</taxon>
        <taxon>Microbacterium</taxon>
    </lineage>
</organism>
<evidence type="ECO:0000313" key="4">
    <source>
        <dbReference type="EMBL" id="KAB1867359.1"/>
    </source>
</evidence>
<evidence type="ECO:0000313" key="5">
    <source>
        <dbReference type="Proteomes" id="UP000478836"/>
    </source>
</evidence>
<evidence type="ECO:0000259" key="3">
    <source>
        <dbReference type="Pfam" id="PF01757"/>
    </source>
</evidence>
<feature type="transmembrane region" description="Helical" evidence="2">
    <location>
        <begin position="278"/>
        <end position="299"/>
    </location>
</feature>
<feature type="compositionally biased region" description="Low complexity" evidence="1">
    <location>
        <begin position="375"/>
        <end position="389"/>
    </location>
</feature>
<dbReference type="EMBL" id="WAAO01000001">
    <property type="protein sequence ID" value="KAB1867359.1"/>
    <property type="molecule type" value="Genomic_DNA"/>
</dbReference>
<accession>A0ABQ6VGA4</accession>
<feature type="transmembrane region" description="Helical" evidence="2">
    <location>
        <begin position="160"/>
        <end position="178"/>
    </location>
</feature>
<feature type="transmembrane region" description="Helical" evidence="2">
    <location>
        <begin position="207"/>
        <end position="225"/>
    </location>
</feature>
<dbReference type="Proteomes" id="UP000478836">
    <property type="component" value="Unassembled WGS sequence"/>
</dbReference>
<keyword evidence="4" id="KW-0012">Acyltransferase</keyword>
<reference evidence="5" key="1">
    <citation type="submission" date="2019-09" db="EMBL/GenBank/DDBJ databases">
        <title>Whole genome sequencing of Microbacterium maritypicum.</title>
        <authorList>
            <person name="Lenchi N."/>
        </authorList>
    </citation>
    <scope>NUCLEOTIDE SEQUENCE [LARGE SCALE GENOMIC DNA]</scope>
    <source>
        <strain evidence="5">G1</strain>
    </source>
</reference>
<feature type="domain" description="Acyltransferase 3" evidence="3">
    <location>
        <begin position="16"/>
        <end position="355"/>
    </location>
</feature>
<feature type="transmembrane region" description="Helical" evidence="2">
    <location>
        <begin position="101"/>
        <end position="119"/>
    </location>
</feature>
<dbReference type="PANTHER" id="PTHR23028">
    <property type="entry name" value="ACETYLTRANSFERASE"/>
    <property type="match status" value="1"/>
</dbReference>
<feature type="region of interest" description="Disordered" evidence="1">
    <location>
        <begin position="375"/>
        <end position="397"/>
    </location>
</feature>
<keyword evidence="2" id="KW-0472">Membrane</keyword>
<name>A0ABQ6VGA4_9MICO</name>
<feature type="transmembrane region" description="Helical" evidence="2">
    <location>
        <begin position="306"/>
        <end position="331"/>
    </location>
</feature>
<proteinExistence type="predicted"/>
<feature type="transmembrane region" description="Helical" evidence="2">
    <location>
        <begin position="337"/>
        <end position="357"/>
    </location>
</feature>
<evidence type="ECO:0000256" key="1">
    <source>
        <dbReference type="SAM" id="MobiDB-lite"/>
    </source>
</evidence>